<evidence type="ECO:0000313" key="2">
    <source>
        <dbReference type="Proteomes" id="UP000558284"/>
    </source>
</evidence>
<dbReference type="Proteomes" id="UP000558284">
    <property type="component" value="Unassembled WGS sequence"/>
</dbReference>
<gene>
    <name evidence="1" type="ORF">H0241_34420</name>
</gene>
<accession>A0A838BH85</accession>
<keyword evidence="2" id="KW-1185">Reference proteome</keyword>
<comment type="caution">
    <text evidence="1">The sequence shown here is derived from an EMBL/GenBank/DDBJ whole genome shotgun (WGS) entry which is preliminary data.</text>
</comment>
<dbReference type="RefSeq" id="WP_181062157.1">
    <property type="nucleotide sequence ID" value="NZ_JACDTY010000039.1"/>
</dbReference>
<dbReference type="EMBL" id="JACDTY010000039">
    <property type="protein sequence ID" value="MBA1145261.1"/>
    <property type="molecule type" value="Genomic_DNA"/>
</dbReference>
<proteinExistence type="predicted"/>
<sequence>MSKREIGASVSLGRRVADLKARMRNARITEHEMQTFQKVAAIIGGSEGSLRLDADDLIAASFVTEALGDPASN</sequence>
<protein>
    <submittedName>
        <fullName evidence="1">Uncharacterized protein</fullName>
    </submittedName>
</protein>
<dbReference type="AlphaFoldDB" id="A0A838BH85"/>
<reference evidence="1 2" key="1">
    <citation type="submission" date="2020-07" db="EMBL/GenBank/DDBJ databases">
        <title>Definition of the novel symbiovar canariense within Mesorhizobium novociceri, a new species of genus Mesorhizobium nodulating Cicer canariense in the Caldera de Taburiente National Park (La Palma, Canary Islands).</title>
        <authorList>
            <person name="Leon-Barrios M."/>
            <person name="Perez-Yepez J."/>
            <person name="Flores-Felix J.D."/>
            <person name="Ramirez-Baena M.H."/>
            <person name="Pulido-Suarez L."/>
            <person name="Igual J.M."/>
            <person name="Velazquez E."/>
            <person name="Peix A."/>
        </authorList>
    </citation>
    <scope>NUCLEOTIDE SEQUENCE [LARGE SCALE GENOMIC DNA]</scope>
    <source>
        <strain evidence="1 2">CCANP35</strain>
    </source>
</reference>
<organism evidence="1 2">
    <name type="scientific">Mesorhizobium neociceri</name>
    <dbReference type="NCBI Taxonomy" id="1307853"/>
    <lineage>
        <taxon>Bacteria</taxon>
        <taxon>Pseudomonadati</taxon>
        <taxon>Pseudomonadota</taxon>
        <taxon>Alphaproteobacteria</taxon>
        <taxon>Hyphomicrobiales</taxon>
        <taxon>Phyllobacteriaceae</taxon>
        <taxon>Mesorhizobium</taxon>
    </lineage>
</organism>
<name>A0A838BH85_9HYPH</name>
<evidence type="ECO:0000313" key="1">
    <source>
        <dbReference type="EMBL" id="MBA1145261.1"/>
    </source>
</evidence>